<name>M4C663_HYAAE</name>
<evidence type="ECO:0000313" key="2">
    <source>
        <dbReference type="EnsemblProtists" id="HpaP814594"/>
    </source>
</evidence>
<dbReference type="Proteomes" id="UP000011713">
    <property type="component" value="Unassembled WGS sequence"/>
</dbReference>
<dbReference type="InParanoid" id="M4C663"/>
<keyword evidence="1" id="KW-0812">Transmembrane</keyword>
<evidence type="ECO:0000256" key="1">
    <source>
        <dbReference type="SAM" id="Phobius"/>
    </source>
</evidence>
<dbReference type="eggNOG" id="ENOG502S3RF">
    <property type="taxonomic scope" value="Eukaryota"/>
</dbReference>
<reference evidence="3" key="1">
    <citation type="journal article" date="2010" name="Science">
        <title>Signatures of adaptation to obligate biotrophy in the Hyaloperonospora arabidopsidis genome.</title>
        <authorList>
            <person name="Baxter L."/>
            <person name="Tripathy S."/>
            <person name="Ishaque N."/>
            <person name="Boot N."/>
            <person name="Cabral A."/>
            <person name="Kemen E."/>
            <person name="Thines M."/>
            <person name="Ah-Fong A."/>
            <person name="Anderson R."/>
            <person name="Badejoko W."/>
            <person name="Bittner-Eddy P."/>
            <person name="Boore J.L."/>
            <person name="Chibucos M.C."/>
            <person name="Coates M."/>
            <person name="Dehal P."/>
            <person name="Delehaunty K."/>
            <person name="Dong S."/>
            <person name="Downton P."/>
            <person name="Dumas B."/>
            <person name="Fabro G."/>
            <person name="Fronick C."/>
            <person name="Fuerstenberg S.I."/>
            <person name="Fulton L."/>
            <person name="Gaulin E."/>
            <person name="Govers F."/>
            <person name="Hughes L."/>
            <person name="Humphray S."/>
            <person name="Jiang R.H."/>
            <person name="Judelson H."/>
            <person name="Kamoun S."/>
            <person name="Kyung K."/>
            <person name="Meijer H."/>
            <person name="Minx P."/>
            <person name="Morris P."/>
            <person name="Nelson J."/>
            <person name="Phuntumart V."/>
            <person name="Qutob D."/>
            <person name="Rehmany A."/>
            <person name="Rougon-Cardoso A."/>
            <person name="Ryden P."/>
            <person name="Torto-Alalibo T."/>
            <person name="Studholme D."/>
            <person name="Wang Y."/>
            <person name="Win J."/>
            <person name="Wood J."/>
            <person name="Clifton S.W."/>
            <person name="Rogers J."/>
            <person name="Van den Ackerveken G."/>
            <person name="Jones J.D."/>
            <person name="McDowell J.M."/>
            <person name="Beynon J."/>
            <person name="Tyler B.M."/>
        </authorList>
    </citation>
    <scope>NUCLEOTIDE SEQUENCE [LARGE SCALE GENOMIC DNA]</scope>
    <source>
        <strain evidence="3">Emoy2</strain>
    </source>
</reference>
<dbReference type="OMA" id="QDVAAYC"/>
<keyword evidence="1" id="KW-1133">Transmembrane helix</keyword>
<keyword evidence="3" id="KW-1185">Reference proteome</keyword>
<protein>
    <submittedName>
        <fullName evidence="2">Uncharacterized protein</fullName>
    </submittedName>
</protein>
<proteinExistence type="predicted"/>
<dbReference type="EnsemblProtists" id="HpaT814594">
    <property type="protein sequence ID" value="HpaP814594"/>
    <property type="gene ID" value="HpaG814594"/>
</dbReference>
<dbReference type="HOGENOM" id="CLU_080042_0_0_1"/>
<dbReference type="AlphaFoldDB" id="M4C663"/>
<dbReference type="EMBL" id="ABWE02005547">
    <property type="status" value="NOT_ANNOTATED_CDS"/>
    <property type="molecule type" value="Genomic_DNA"/>
</dbReference>
<keyword evidence="1" id="KW-0472">Membrane</keyword>
<accession>M4C663</accession>
<dbReference type="VEuPathDB" id="FungiDB:HpaG814594"/>
<feature type="transmembrane region" description="Helical" evidence="1">
    <location>
        <begin position="195"/>
        <end position="217"/>
    </location>
</feature>
<sequence>MKIAEKDGSLLRLLAFDISSVNRKMERQEQRQQRTEQLDGGPTLQAIDKVTVTSPECEQDAIAYCQKEANVMALLREAPDVVEPQKIVDAMRMVRLCMSAHADVLSVDCVNALSADRETSASPIAAFAQSKKHMKAFEHNGEDEDSSMEINIYYSRHHYGAGPALRSDNALAARHVQSSESLSSFTEVLAHPATWAFVLPFFAVGLYVSLTKVATFFRRRREERRIESKLYMPVN</sequence>
<reference evidence="2" key="2">
    <citation type="submission" date="2015-06" db="UniProtKB">
        <authorList>
            <consortium name="EnsemblProtists"/>
        </authorList>
    </citation>
    <scope>IDENTIFICATION</scope>
    <source>
        <strain evidence="2">Emoy2</strain>
    </source>
</reference>
<organism evidence="2 3">
    <name type="scientific">Hyaloperonospora arabidopsidis (strain Emoy2)</name>
    <name type="common">Downy mildew agent</name>
    <name type="synonym">Peronospora arabidopsidis</name>
    <dbReference type="NCBI Taxonomy" id="559515"/>
    <lineage>
        <taxon>Eukaryota</taxon>
        <taxon>Sar</taxon>
        <taxon>Stramenopiles</taxon>
        <taxon>Oomycota</taxon>
        <taxon>Peronosporomycetes</taxon>
        <taxon>Peronosporales</taxon>
        <taxon>Peronosporaceae</taxon>
        <taxon>Hyaloperonospora</taxon>
    </lineage>
</organism>
<evidence type="ECO:0000313" key="3">
    <source>
        <dbReference type="Proteomes" id="UP000011713"/>
    </source>
</evidence>